<gene>
    <name evidence="4" type="ORF">DVH24_034407</name>
</gene>
<dbReference type="GO" id="GO:0005886">
    <property type="term" value="C:plasma membrane"/>
    <property type="evidence" value="ECO:0007669"/>
    <property type="project" value="TreeGrafter"/>
</dbReference>
<reference evidence="4 5" key="1">
    <citation type="submission" date="2018-10" db="EMBL/GenBank/DDBJ databases">
        <title>A high-quality apple genome assembly.</title>
        <authorList>
            <person name="Hu J."/>
        </authorList>
    </citation>
    <scope>NUCLEOTIDE SEQUENCE [LARGE SCALE GENOMIC DNA]</scope>
    <source>
        <strain evidence="5">cv. HFTH1</strain>
        <tissue evidence="4">Young leaf</tissue>
    </source>
</reference>
<name>A0A498IYR6_MALDO</name>
<organism evidence="4 5">
    <name type="scientific">Malus domestica</name>
    <name type="common">Apple</name>
    <name type="synonym">Pyrus malus</name>
    <dbReference type="NCBI Taxonomy" id="3750"/>
    <lineage>
        <taxon>Eukaryota</taxon>
        <taxon>Viridiplantae</taxon>
        <taxon>Streptophyta</taxon>
        <taxon>Embryophyta</taxon>
        <taxon>Tracheophyta</taxon>
        <taxon>Spermatophyta</taxon>
        <taxon>Magnoliopsida</taxon>
        <taxon>eudicotyledons</taxon>
        <taxon>Gunneridae</taxon>
        <taxon>Pentapetalae</taxon>
        <taxon>rosids</taxon>
        <taxon>fabids</taxon>
        <taxon>Rosales</taxon>
        <taxon>Rosaceae</taxon>
        <taxon>Amygdaloideae</taxon>
        <taxon>Maleae</taxon>
        <taxon>Malus</taxon>
    </lineage>
</organism>
<comment type="caution">
    <text evidence="4">The sequence shown here is derived from an EMBL/GenBank/DDBJ whole genome shotgun (WGS) entry which is preliminary data.</text>
</comment>
<evidence type="ECO:0000313" key="5">
    <source>
        <dbReference type="Proteomes" id="UP000290289"/>
    </source>
</evidence>
<evidence type="ECO:0000256" key="1">
    <source>
        <dbReference type="ARBA" id="ARBA00022741"/>
    </source>
</evidence>
<keyword evidence="1" id="KW-0547">Nucleotide-binding</keyword>
<dbReference type="GO" id="GO:0007166">
    <property type="term" value="P:cell surface receptor signaling pathway"/>
    <property type="evidence" value="ECO:0007669"/>
    <property type="project" value="InterPro"/>
</dbReference>
<dbReference type="SUPFAM" id="SSF56112">
    <property type="entry name" value="Protein kinase-like (PK-like)"/>
    <property type="match status" value="1"/>
</dbReference>
<dbReference type="InterPro" id="IPR011009">
    <property type="entry name" value="Kinase-like_dom_sf"/>
</dbReference>
<protein>
    <recommendedName>
        <fullName evidence="3">Protein kinase domain-containing protein</fullName>
    </recommendedName>
</protein>
<dbReference type="GO" id="GO:0004674">
    <property type="term" value="F:protein serine/threonine kinase activity"/>
    <property type="evidence" value="ECO:0007669"/>
    <property type="project" value="TreeGrafter"/>
</dbReference>
<keyword evidence="5" id="KW-1185">Reference proteome</keyword>
<dbReference type="InterPro" id="IPR045274">
    <property type="entry name" value="WAK-like"/>
</dbReference>
<dbReference type="Gene3D" id="3.30.200.20">
    <property type="entry name" value="Phosphorylase Kinase, domain 1"/>
    <property type="match status" value="1"/>
</dbReference>
<dbReference type="PANTHER" id="PTHR27005:SF466">
    <property type="entry name" value="NON-FUNCTIONAL PSEUDOKINASE ZED1-LIKE"/>
    <property type="match status" value="1"/>
</dbReference>
<proteinExistence type="predicted"/>
<accession>A0A498IYR6</accession>
<dbReference type="GO" id="GO:0005524">
    <property type="term" value="F:ATP binding"/>
    <property type="evidence" value="ECO:0007669"/>
    <property type="project" value="UniProtKB-KW"/>
</dbReference>
<dbReference type="PANTHER" id="PTHR27005">
    <property type="entry name" value="WALL-ASSOCIATED RECEPTOR KINASE-LIKE 21"/>
    <property type="match status" value="1"/>
</dbReference>
<keyword evidence="2" id="KW-0067">ATP-binding</keyword>
<evidence type="ECO:0000259" key="3">
    <source>
        <dbReference type="PROSITE" id="PS50011"/>
    </source>
</evidence>
<dbReference type="PROSITE" id="PS50011">
    <property type="entry name" value="PROTEIN_KINASE_DOM"/>
    <property type="match status" value="1"/>
</dbReference>
<feature type="domain" description="Protein kinase" evidence="3">
    <location>
        <begin position="178"/>
        <end position="387"/>
    </location>
</feature>
<dbReference type="EMBL" id="RDQH01000336">
    <property type="protein sequence ID" value="RXH87507.1"/>
    <property type="molecule type" value="Genomic_DNA"/>
</dbReference>
<dbReference type="Pfam" id="PF07714">
    <property type="entry name" value="PK_Tyr_Ser-Thr"/>
    <property type="match status" value="1"/>
</dbReference>
<dbReference type="Proteomes" id="UP000290289">
    <property type="component" value="Chromosome 10"/>
</dbReference>
<dbReference type="InterPro" id="IPR000719">
    <property type="entry name" value="Prot_kinase_dom"/>
</dbReference>
<dbReference type="AlphaFoldDB" id="A0A498IYR6"/>
<evidence type="ECO:0000313" key="4">
    <source>
        <dbReference type="EMBL" id="RXH87507.1"/>
    </source>
</evidence>
<dbReference type="InterPro" id="IPR001245">
    <property type="entry name" value="Ser-Thr/Tyr_kinase_cat_dom"/>
</dbReference>
<dbReference type="Gene3D" id="1.10.510.10">
    <property type="entry name" value="Transferase(Phosphotransferase) domain 1"/>
    <property type="match status" value="1"/>
</dbReference>
<sequence>MVQHLINIVEDKTYIKVIGNLVFSNVGQESQNSNTNYRKLLLPWNTRLRIAKQIISASIFEYVESHADQFETIVDPKIFEEVGGDEQVLQQLHDFLQLALSCTQYEIERRPYMTDVARELVRIDDFSLRPSVRKAERESSFLKNGSMLLEDFIASCDGKSSPIHTYSADELVKATDNFDPSCLISEDSFFQLFRGFLDDGSVLIKKYFQGPWPIEVEVTSMASHDIIILMQMSTHKNVLKLLGCCLEFSIPALVLEYVAKGVLDHHGCLGDTESLPRKTRMLIAKKVANALAYLHIAFSRPIIHRDLNPTCIFLDDDYFPKLSNFSLSITIPPQQLHVEDDVKGTYRYADPTYMATGYITEKQIFIALVLPIAYMFQKGGKREIILG</sequence>
<evidence type="ECO:0000256" key="2">
    <source>
        <dbReference type="ARBA" id="ARBA00022840"/>
    </source>
</evidence>